<evidence type="ECO:0000256" key="4">
    <source>
        <dbReference type="ARBA" id="ARBA00023139"/>
    </source>
</evidence>
<evidence type="ECO:0000256" key="5">
    <source>
        <dbReference type="ARBA" id="ARBA00023288"/>
    </source>
</evidence>
<keyword evidence="3" id="KW-0472">Membrane</keyword>
<sequence>MPPAPPATTPSSAPGAPCGPDQEAAVRQALSQLGPEPTTTAAWDPTPLESNYDPCADLSTVLITVAGGTGSSPMQALMFHRGEFLGTGTSKAYSFTSLDAGASTPDTVVLRYRSGQSCTACNDGVVTTVRYRWDGDSVQMLDSPPPES</sequence>
<organism evidence="7 8">
    <name type="scientific">Mycolicibacter heraklionensis</name>
    <dbReference type="NCBI Taxonomy" id="512402"/>
    <lineage>
        <taxon>Bacteria</taxon>
        <taxon>Bacillati</taxon>
        <taxon>Actinomycetota</taxon>
        <taxon>Actinomycetes</taxon>
        <taxon>Mycobacteriales</taxon>
        <taxon>Mycobacteriaceae</taxon>
        <taxon>Mycolicibacter</taxon>
    </lineage>
</organism>
<evidence type="ECO:0000313" key="8">
    <source>
        <dbReference type="Proteomes" id="UP000036464"/>
    </source>
</evidence>
<dbReference type="InterPro" id="IPR025971">
    <property type="entry name" value="LppP/LprE"/>
</dbReference>
<gene>
    <name evidence="7" type="ORF">ABW16_11130</name>
</gene>
<dbReference type="EMBL" id="LDPO01000007">
    <property type="protein sequence ID" value="KLO29136.1"/>
    <property type="molecule type" value="Genomic_DNA"/>
</dbReference>
<keyword evidence="5" id="KW-0449">Lipoprotein</keyword>
<keyword evidence="2" id="KW-0732">Signal</keyword>
<keyword evidence="1" id="KW-1003">Cell membrane</keyword>
<reference evidence="7 8" key="1">
    <citation type="submission" date="2015-05" db="EMBL/GenBank/DDBJ databases">
        <title>Genome sequence of Mycobacterium heraklionense Davo strain.</title>
        <authorList>
            <person name="Greninger A.L."/>
            <person name="Cunningham G."/>
            <person name="Miller S."/>
        </authorList>
    </citation>
    <scope>NUCLEOTIDE SEQUENCE [LARGE SCALE GENOMIC DNA]</scope>
    <source>
        <strain evidence="7 8">Davo</strain>
    </source>
</reference>
<proteinExistence type="predicted"/>
<evidence type="ECO:0000256" key="6">
    <source>
        <dbReference type="SAM" id="MobiDB-lite"/>
    </source>
</evidence>
<evidence type="ECO:0000256" key="3">
    <source>
        <dbReference type="ARBA" id="ARBA00023136"/>
    </source>
</evidence>
<comment type="caution">
    <text evidence="7">The sequence shown here is derived from an EMBL/GenBank/DDBJ whole genome shotgun (WGS) entry which is preliminary data.</text>
</comment>
<feature type="region of interest" description="Disordered" evidence="6">
    <location>
        <begin position="1"/>
        <end position="22"/>
    </location>
</feature>
<protein>
    <recommendedName>
        <fullName evidence="9">LppP/LprE family lipoprotein</fullName>
    </recommendedName>
</protein>
<evidence type="ECO:0000313" key="7">
    <source>
        <dbReference type="EMBL" id="KLO29136.1"/>
    </source>
</evidence>
<evidence type="ECO:0000256" key="2">
    <source>
        <dbReference type="ARBA" id="ARBA00022729"/>
    </source>
</evidence>
<evidence type="ECO:0000256" key="1">
    <source>
        <dbReference type="ARBA" id="ARBA00022475"/>
    </source>
</evidence>
<dbReference type="Proteomes" id="UP000036464">
    <property type="component" value="Unassembled WGS sequence"/>
</dbReference>
<dbReference type="Pfam" id="PF14041">
    <property type="entry name" value="Lipoprotein_21"/>
    <property type="match status" value="1"/>
</dbReference>
<evidence type="ECO:0008006" key="9">
    <source>
        <dbReference type="Google" id="ProtNLM"/>
    </source>
</evidence>
<keyword evidence="8" id="KW-1185">Reference proteome</keyword>
<accession>A0ABR5FG00</accession>
<name>A0ABR5FG00_9MYCO</name>
<keyword evidence="4" id="KW-0564">Palmitate</keyword>